<evidence type="ECO:0000313" key="3">
    <source>
        <dbReference type="Proteomes" id="UP000242188"/>
    </source>
</evidence>
<keyword evidence="3" id="KW-1185">Reference proteome</keyword>
<proteinExistence type="predicted"/>
<name>A0A210PVJ7_MIZYE</name>
<protein>
    <submittedName>
        <fullName evidence="2">Uncharacterized protein</fullName>
    </submittedName>
</protein>
<sequence length="115" mass="12610">MDELLVGDPAVRPGTIVSSMEGNSSSTACSTYTAPASSTVPASSTAPALKKPQTSPARKEKRKRKREEMPDWFREFSDQQNKILSEMKETQQKAVRVAEDRNSILKSLAAALVKK</sequence>
<evidence type="ECO:0000256" key="1">
    <source>
        <dbReference type="SAM" id="MobiDB-lite"/>
    </source>
</evidence>
<feature type="region of interest" description="Disordered" evidence="1">
    <location>
        <begin position="1"/>
        <end position="75"/>
    </location>
</feature>
<evidence type="ECO:0000313" key="2">
    <source>
        <dbReference type="EMBL" id="OWF40511.1"/>
    </source>
</evidence>
<dbReference type="EMBL" id="NEDP02005461">
    <property type="protein sequence ID" value="OWF40511.1"/>
    <property type="molecule type" value="Genomic_DNA"/>
</dbReference>
<comment type="caution">
    <text evidence="2">The sequence shown here is derived from an EMBL/GenBank/DDBJ whole genome shotgun (WGS) entry which is preliminary data.</text>
</comment>
<feature type="compositionally biased region" description="Low complexity" evidence="1">
    <location>
        <begin position="30"/>
        <end position="48"/>
    </location>
</feature>
<dbReference type="Proteomes" id="UP000242188">
    <property type="component" value="Unassembled WGS sequence"/>
</dbReference>
<feature type="compositionally biased region" description="Basic and acidic residues" evidence="1">
    <location>
        <begin position="66"/>
        <end position="75"/>
    </location>
</feature>
<accession>A0A210PVJ7</accession>
<reference evidence="2 3" key="1">
    <citation type="journal article" date="2017" name="Nat. Ecol. Evol.">
        <title>Scallop genome provides insights into evolution of bilaterian karyotype and development.</title>
        <authorList>
            <person name="Wang S."/>
            <person name="Zhang J."/>
            <person name="Jiao W."/>
            <person name="Li J."/>
            <person name="Xun X."/>
            <person name="Sun Y."/>
            <person name="Guo X."/>
            <person name="Huan P."/>
            <person name="Dong B."/>
            <person name="Zhang L."/>
            <person name="Hu X."/>
            <person name="Sun X."/>
            <person name="Wang J."/>
            <person name="Zhao C."/>
            <person name="Wang Y."/>
            <person name="Wang D."/>
            <person name="Huang X."/>
            <person name="Wang R."/>
            <person name="Lv J."/>
            <person name="Li Y."/>
            <person name="Zhang Z."/>
            <person name="Liu B."/>
            <person name="Lu W."/>
            <person name="Hui Y."/>
            <person name="Liang J."/>
            <person name="Zhou Z."/>
            <person name="Hou R."/>
            <person name="Li X."/>
            <person name="Liu Y."/>
            <person name="Li H."/>
            <person name="Ning X."/>
            <person name="Lin Y."/>
            <person name="Zhao L."/>
            <person name="Xing Q."/>
            <person name="Dou J."/>
            <person name="Li Y."/>
            <person name="Mao J."/>
            <person name="Guo H."/>
            <person name="Dou H."/>
            <person name="Li T."/>
            <person name="Mu C."/>
            <person name="Jiang W."/>
            <person name="Fu Q."/>
            <person name="Fu X."/>
            <person name="Miao Y."/>
            <person name="Liu J."/>
            <person name="Yu Q."/>
            <person name="Li R."/>
            <person name="Liao H."/>
            <person name="Li X."/>
            <person name="Kong Y."/>
            <person name="Jiang Z."/>
            <person name="Chourrout D."/>
            <person name="Li R."/>
            <person name="Bao Z."/>
        </authorList>
    </citation>
    <scope>NUCLEOTIDE SEQUENCE [LARGE SCALE GENOMIC DNA]</scope>
    <source>
        <strain evidence="2 3">PY_sf001</strain>
    </source>
</reference>
<gene>
    <name evidence="2" type="ORF">KP79_PYT19050</name>
</gene>
<feature type="compositionally biased region" description="Polar residues" evidence="1">
    <location>
        <begin position="16"/>
        <end position="29"/>
    </location>
</feature>
<dbReference type="AlphaFoldDB" id="A0A210PVJ7"/>
<organism evidence="2 3">
    <name type="scientific">Mizuhopecten yessoensis</name>
    <name type="common">Japanese scallop</name>
    <name type="synonym">Patinopecten yessoensis</name>
    <dbReference type="NCBI Taxonomy" id="6573"/>
    <lineage>
        <taxon>Eukaryota</taxon>
        <taxon>Metazoa</taxon>
        <taxon>Spiralia</taxon>
        <taxon>Lophotrochozoa</taxon>
        <taxon>Mollusca</taxon>
        <taxon>Bivalvia</taxon>
        <taxon>Autobranchia</taxon>
        <taxon>Pteriomorphia</taxon>
        <taxon>Pectinida</taxon>
        <taxon>Pectinoidea</taxon>
        <taxon>Pectinidae</taxon>
        <taxon>Mizuhopecten</taxon>
    </lineage>
</organism>